<protein>
    <submittedName>
        <fullName evidence="2">Uncharacterized protein</fullName>
    </submittedName>
</protein>
<keyword evidence="1" id="KW-0812">Transmembrane</keyword>
<proteinExistence type="predicted"/>
<evidence type="ECO:0000256" key="1">
    <source>
        <dbReference type="SAM" id="Phobius"/>
    </source>
</evidence>
<keyword evidence="1" id="KW-1133">Transmembrane helix</keyword>
<name>A0A6J5MXE3_9CAUD</name>
<sequence>MNLLFISLFLMQIPIFSLIVFVYVELEKVKAKQNADHQHLLNNLKHLINLPKHEK</sequence>
<feature type="transmembrane region" description="Helical" evidence="1">
    <location>
        <begin position="6"/>
        <end position="24"/>
    </location>
</feature>
<gene>
    <name evidence="2" type="ORF">UFOVP571_55</name>
</gene>
<accession>A0A6J5MXE3</accession>
<dbReference type="EMBL" id="LR796543">
    <property type="protein sequence ID" value="CAB4150597.1"/>
    <property type="molecule type" value="Genomic_DNA"/>
</dbReference>
<evidence type="ECO:0000313" key="2">
    <source>
        <dbReference type="EMBL" id="CAB4150597.1"/>
    </source>
</evidence>
<reference evidence="2" key="1">
    <citation type="submission" date="2020-04" db="EMBL/GenBank/DDBJ databases">
        <authorList>
            <person name="Chiriac C."/>
            <person name="Salcher M."/>
            <person name="Ghai R."/>
            <person name="Kavagutti S V."/>
        </authorList>
    </citation>
    <scope>NUCLEOTIDE SEQUENCE</scope>
</reference>
<keyword evidence="1" id="KW-0472">Membrane</keyword>
<organism evidence="2">
    <name type="scientific">uncultured Caudovirales phage</name>
    <dbReference type="NCBI Taxonomy" id="2100421"/>
    <lineage>
        <taxon>Viruses</taxon>
        <taxon>Duplodnaviria</taxon>
        <taxon>Heunggongvirae</taxon>
        <taxon>Uroviricota</taxon>
        <taxon>Caudoviricetes</taxon>
        <taxon>Peduoviridae</taxon>
        <taxon>Maltschvirus</taxon>
        <taxon>Maltschvirus maltsch</taxon>
    </lineage>
</organism>